<accession>A0AAD5JK37</accession>
<dbReference type="PANTHER" id="PTHR13068:SF130">
    <property type="entry name" value="TRANSCRIPTION TERMINATION FACTOR MTERF6, CHLOROPLASTIC_MITOCHONDRIAL-LIKE"/>
    <property type="match status" value="1"/>
</dbReference>
<comment type="similarity">
    <text evidence="1">Belongs to the mTERF family.</text>
</comment>
<keyword evidence="2" id="KW-0804">Transcription</keyword>
<dbReference type="Pfam" id="PF02536">
    <property type="entry name" value="mTERF"/>
    <property type="match status" value="2"/>
</dbReference>
<protein>
    <submittedName>
        <fullName evidence="4">Uncharacterized protein</fullName>
    </submittedName>
</protein>
<dbReference type="SMART" id="SM00733">
    <property type="entry name" value="Mterf"/>
    <property type="match status" value="7"/>
</dbReference>
<dbReference type="InterPro" id="IPR038538">
    <property type="entry name" value="MTERF_sf"/>
</dbReference>
<comment type="caution">
    <text evidence="4">The sequence shown here is derived from an EMBL/GenBank/DDBJ whole genome shotgun (WGS) entry which is preliminary data.</text>
</comment>
<dbReference type="Proteomes" id="UP001064489">
    <property type="component" value="Chromosome 9"/>
</dbReference>
<organism evidence="4 5">
    <name type="scientific">Acer negundo</name>
    <name type="common">Box elder</name>
    <dbReference type="NCBI Taxonomy" id="4023"/>
    <lineage>
        <taxon>Eukaryota</taxon>
        <taxon>Viridiplantae</taxon>
        <taxon>Streptophyta</taxon>
        <taxon>Embryophyta</taxon>
        <taxon>Tracheophyta</taxon>
        <taxon>Spermatophyta</taxon>
        <taxon>Magnoliopsida</taxon>
        <taxon>eudicotyledons</taxon>
        <taxon>Gunneridae</taxon>
        <taxon>Pentapetalae</taxon>
        <taxon>rosids</taxon>
        <taxon>malvids</taxon>
        <taxon>Sapindales</taxon>
        <taxon>Sapindaceae</taxon>
        <taxon>Hippocastanoideae</taxon>
        <taxon>Acereae</taxon>
        <taxon>Acer</taxon>
    </lineage>
</organism>
<evidence type="ECO:0000313" key="5">
    <source>
        <dbReference type="Proteomes" id="UP001064489"/>
    </source>
</evidence>
<reference evidence="4" key="2">
    <citation type="submission" date="2023-02" db="EMBL/GenBank/DDBJ databases">
        <authorList>
            <person name="Swenson N.G."/>
            <person name="Wegrzyn J.L."/>
            <person name="Mcevoy S.L."/>
        </authorList>
    </citation>
    <scope>NUCLEOTIDE SEQUENCE</scope>
    <source>
        <strain evidence="4">91603</strain>
        <tissue evidence="4">Leaf</tissue>
    </source>
</reference>
<dbReference type="EMBL" id="JAJSOW010000001">
    <property type="protein sequence ID" value="KAI9201275.1"/>
    <property type="molecule type" value="Genomic_DNA"/>
</dbReference>
<keyword evidence="2" id="KW-0806">Transcription termination</keyword>
<reference evidence="4" key="1">
    <citation type="journal article" date="2022" name="Plant J.">
        <title>Strategies of tolerance reflected in two North American maple genomes.</title>
        <authorList>
            <person name="McEvoy S.L."/>
            <person name="Sezen U.U."/>
            <person name="Trouern-Trend A."/>
            <person name="McMahon S.M."/>
            <person name="Schaberg P.G."/>
            <person name="Yang J."/>
            <person name="Wegrzyn J.L."/>
            <person name="Swenson N.G."/>
        </authorList>
    </citation>
    <scope>NUCLEOTIDE SEQUENCE</scope>
    <source>
        <strain evidence="4">91603</strain>
    </source>
</reference>
<keyword evidence="3" id="KW-0809">Transit peptide</keyword>
<dbReference type="PANTHER" id="PTHR13068">
    <property type="entry name" value="CGI-12 PROTEIN-RELATED"/>
    <property type="match status" value="1"/>
</dbReference>
<keyword evidence="5" id="KW-1185">Reference proteome</keyword>
<evidence type="ECO:0000256" key="2">
    <source>
        <dbReference type="ARBA" id="ARBA00022472"/>
    </source>
</evidence>
<proteinExistence type="inferred from homology"/>
<evidence type="ECO:0000256" key="1">
    <source>
        <dbReference type="ARBA" id="ARBA00007692"/>
    </source>
</evidence>
<sequence>MNHCIYKSLISLSFNNSTQLSKPPFVYSISLLFLSSSSSRSHKTGTKTKVSLQDYLLNQHHFSPEAASKASSIRSHLKEPQNSDSVLSFLKQIGFSNTHLENLIQKAPTVLFADLDNTIKPKIKIFQDLGFSSTDIADLISTIPWIFKRSADGLEQSTLVLRSILGSNADVSKLLKASAWFLKSDLEKTMMPNIEFTKSCGITISQIVQHMFTFPRLFLHQPESMKDFVRRVDELGVDRTSKRFLPAIRTISSMTKENWERKLRLFGSLGFSEDDTLSVFRRMPPALAVSARKIKEVIEVLHRRANVDTSFIVNHPSVLLSSVENSLKPRLEIFNQLKSKNLLRRKTSLATICKLPKMKFIKRYVVPYSVELGEVSFPLRAHSS</sequence>
<dbReference type="InterPro" id="IPR003690">
    <property type="entry name" value="MTERF"/>
</dbReference>
<dbReference type="FunFam" id="1.25.70.10:FF:000001">
    <property type="entry name" value="Mitochondrial transcription termination factor-like"/>
    <property type="match status" value="1"/>
</dbReference>
<evidence type="ECO:0000313" key="4">
    <source>
        <dbReference type="EMBL" id="KAI9201275.1"/>
    </source>
</evidence>
<keyword evidence="2" id="KW-0805">Transcription regulation</keyword>
<dbReference type="GO" id="GO:0003676">
    <property type="term" value="F:nucleic acid binding"/>
    <property type="evidence" value="ECO:0007669"/>
    <property type="project" value="InterPro"/>
</dbReference>
<dbReference type="Gene3D" id="1.25.70.10">
    <property type="entry name" value="Transcription termination factor 3, mitochondrial"/>
    <property type="match status" value="1"/>
</dbReference>
<evidence type="ECO:0000256" key="3">
    <source>
        <dbReference type="ARBA" id="ARBA00022946"/>
    </source>
</evidence>
<dbReference type="GO" id="GO:0006353">
    <property type="term" value="P:DNA-templated transcription termination"/>
    <property type="evidence" value="ECO:0007669"/>
    <property type="project" value="UniProtKB-KW"/>
</dbReference>
<gene>
    <name evidence="4" type="ORF">LWI28_021045</name>
</gene>
<name>A0AAD5JK37_ACENE</name>
<dbReference type="AlphaFoldDB" id="A0AAD5JK37"/>